<name>A0A9N9KGV2_9GLOM</name>
<accession>A0A9N9KGV2</accession>
<feature type="non-terminal residue" evidence="1">
    <location>
        <position position="144"/>
    </location>
</feature>
<proteinExistence type="predicted"/>
<evidence type="ECO:0000313" key="1">
    <source>
        <dbReference type="EMBL" id="CAG8825803.1"/>
    </source>
</evidence>
<comment type="caution">
    <text evidence="1">The sequence shown here is derived from an EMBL/GenBank/DDBJ whole genome shotgun (WGS) entry which is preliminary data.</text>
</comment>
<keyword evidence="2" id="KW-1185">Reference proteome</keyword>
<dbReference type="EMBL" id="CAJVPY010067081">
    <property type="protein sequence ID" value="CAG8825803.1"/>
    <property type="molecule type" value="Genomic_DNA"/>
</dbReference>
<dbReference type="AlphaFoldDB" id="A0A9N9KGV2"/>
<organism evidence="1 2">
    <name type="scientific">Dentiscutata erythropus</name>
    <dbReference type="NCBI Taxonomy" id="1348616"/>
    <lineage>
        <taxon>Eukaryota</taxon>
        <taxon>Fungi</taxon>
        <taxon>Fungi incertae sedis</taxon>
        <taxon>Mucoromycota</taxon>
        <taxon>Glomeromycotina</taxon>
        <taxon>Glomeromycetes</taxon>
        <taxon>Diversisporales</taxon>
        <taxon>Gigasporaceae</taxon>
        <taxon>Dentiscutata</taxon>
    </lineage>
</organism>
<evidence type="ECO:0000313" key="2">
    <source>
        <dbReference type="Proteomes" id="UP000789405"/>
    </source>
</evidence>
<dbReference type="Proteomes" id="UP000789405">
    <property type="component" value="Unassembled WGS sequence"/>
</dbReference>
<sequence>KKIAKEHPSKIFNYFINNQNYMHVFNIDDYHSIHSYRRPNATSLSEVHHMATCVTKRINDCIPISATHNGISFFNPLNIDASLINRYLLEKYNGIFDISYNTRKFQWSNQTIQNFQQFDRIELLTIHIYDDAIAERKAERSMET</sequence>
<protein>
    <submittedName>
        <fullName evidence="1">14241_t:CDS:1</fullName>
    </submittedName>
</protein>
<feature type="non-terminal residue" evidence="1">
    <location>
        <position position="1"/>
    </location>
</feature>
<reference evidence="1" key="1">
    <citation type="submission" date="2021-06" db="EMBL/GenBank/DDBJ databases">
        <authorList>
            <person name="Kallberg Y."/>
            <person name="Tangrot J."/>
            <person name="Rosling A."/>
        </authorList>
    </citation>
    <scope>NUCLEOTIDE SEQUENCE</scope>
    <source>
        <strain evidence="1">MA453B</strain>
    </source>
</reference>
<gene>
    <name evidence="1" type="ORF">DERYTH_LOCUS27971</name>
</gene>
<dbReference type="OrthoDB" id="2440457at2759"/>